<protein>
    <recommendedName>
        <fullName evidence="2">AB hydrolase-1 domain-containing protein</fullName>
    </recommendedName>
</protein>
<keyword evidence="1" id="KW-1133">Transmembrane helix</keyword>
<dbReference type="EMBL" id="LIBB01000493">
    <property type="protein sequence ID" value="KRO69327.1"/>
    <property type="molecule type" value="Genomic_DNA"/>
</dbReference>
<organism evidence="3 4">
    <name type="scientific">OM182 bacterium BACL3 MAG-120507-bin80</name>
    <dbReference type="NCBI Taxonomy" id="1655577"/>
    <lineage>
        <taxon>Bacteria</taxon>
        <taxon>Pseudomonadati</taxon>
        <taxon>Pseudomonadota</taxon>
        <taxon>Gammaproteobacteria</taxon>
        <taxon>OMG group</taxon>
        <taxon>OM182 clade</taxon>
    </lineage>
</organism>
<reference evidence="3 4" key="1">
    <citation type="submission" date="2015-10" db="EMBL/GenBank/DDBJ databases">
        <title>Metagenome-Assembled Genomes uncover a global brackish microbiome.</title>
        <authorList>
            <person name="Hugerth L.W."/>
            <person name="Larsson J."/>
            <person name="Alneberg J."/>
            <person name="Lindh M.V."/>
            <person name="Legrand C."/>
            <person name="Pinhassi J."/>
            <person name="Andersson A.F."/>
        </authorList>
    </citation>
    <scope>NUCLEOTIDE SEQUENCE [LARGE SCALE GENOMIC DNA]</scope>
    <source>
        <strain evidence="3">BACL4 MAG-120507-bin80</strain>
    </source>
</reference>
<proteinExistence type="predicted"/>
<feature type="transmembrane region" description="Helical" evidence="1">
    <location>
        <begin position="5"/>
        <end position="22"/>
    </location>
</feature>
<evidence type="ECO:0000313" key="4">
    <source>
        <dbReference type="Proteomes" id="UP000051934"/>
    </source>
</evidence>
<dbReference type="InterPro" id="IPR029058">
    <property type="entry name" value="AB_hydrolase_fold"/>
</dbReference>
<sequence>MRKIFINIIIVMIVLVGAGLFYQSTQQGKDVSKFPAPGKYYDVDGISMHLDCRGNGSPVLIIESGLGGGSSGWSLVHDALASETRVCAYDRPGIDWSAPVHGFADSTEVSKRLFKLLTVAGVEGPKILLGMSAGGVYVREYYKNHPGDITGMVLIDSSHEQQAFRLPPRVTRTISMDTILINACRLFQPIGVVRGLGIMEGYIDPDLDEVTKQSLLARLNQSHYCSSIYWEQQSFSGEVSDELPPDSLGELPLLVLSQGEEPKAMGDDFTLEQAIAQAEIWDTLQDELMNLSSKSQRVIAYESGHLIQNDQPDLVIEEVQKFIRQLQSGVK</sequence>
<evidence type="ECO:0000256" key="1">
    <source>
        <dbReference type="SAM" id="Phobius"/>
    </source>
</evidence>
<name>A0A0R2S392_9GAMM</name>
<keyword evidence="1" id="KW-0472">Membrane</keyword>
<dbReference type="Proteomes" id="UP000051934">
    <property type="component" value="Unassembled WGS sequence"/>
</dbReference>
<dbReference type="Pfam" id="PF12697">
    <property type="entry name" value="Abhydrolase_6"/>
    <property type="match status" value="1"/>
</dbReference>
<accession>A0A0R2S392</accession>
<feature type="domain" description="AB hydrolase-1" evidence="2">
    <location>
        <begin position="64"/>
        <end position="317"/>
    </location>
</feature>
<evidence type="ECO:0000259" key="2">
    <source>
        <dbReference type="Pfam" id="PF12697"/>
    </source>
</evidence>
<dbReference type="Gene3D" id="3.40.50.1820">
    <property type="entry name" value="alpha/beta hydrolase"/>
    <property type="match status" value="1"/>
</dbReference>
<keyword evidence="1" id="KW-0812">Transmembrane</keyword>
<dbReference type="InterPro" id="IPR000073">
    <property type="entry name" value="AB_hydrolase_1"/>
</dbReference>
<dbReference type="SUPFAM" id="SSF53474">
    <property type="entry name" value="alpha/beta-Hydrolases"/>
    <property type="match status" value="1"/>
</dbReference>
<gene>
    <name evidence="3" type="ORF">ABR69_09570</name>
</gene>
<evidence type="ECO:0000313" key="3">
    <source>
        <dbReference type="EMBL" id="KRO69327.1"/>
    </source>
</evidence>
<comment type="caution">
    <text evidence="3">The sequence shown here is derived from an EMBL/GenBank/DDBJ whole genome shotgun (WGS) entry which is preliminary data.</text>
</comment>
<dbReference type="AlphaFoldDB" id="A0A0R2S392"/>